<dbReference type="AlphaFoldDB" id="A0A542ZQ76"/>
<dbReference type="Pfam" id="PF00230">
    <property type="entry name" value="MIP"/>
    <property type="match status" value="1"/>
</dbReference>
<keyword evidence="6 8" id="KW-0472">Membrane</keyword>
<dbReference type="PANTHER" id="PTHR43829:SF9">
    <property type="entry name" value="AQUAPORIN-9"/>
    <property type="match status" value="1"/>
</dbReference>
<feature type="transmembrane region" description="Helical" evidence="8">
    <location>
        <begin position="181"/>
        <end position="206"/>
    </location>
</feature>
<evidence type="ECO:0000256" key="3">
    <source>
        <dbReference type="ARBA" id="ARBA00022448"/>
    </source>
</evidence>
<evidence type="ECO:0000313" key="9">
    <source>
        <dbReference type="EMBL" id="TQL62477.1"/>
    </source>
</evidence>
<dbReference type="GO" id="GO:0005886">
    <property type="term" value="C:plasma membrane"/>
    <property type="evidence" value="ECO:0007669"/>
    <property type="project" value="TreeGrafter"/>
</dbReference>
<evidence type="ECO:0000256" key="7">
    <source>
        <dbReference type="RuleBase" id="RU000477"/>
    </source>
</evidence>
<evidence type="ECO:0000256" key="4">
    <source>
        <dbReference type="ARBA" id="ARBA00022692"/>
    </source>
</evidence>
<keyword evidence="3 7" id="KW-0813">Transport</keyword>
<dbReference type="EMBL" id="VFOR01000001">
    <property type="protein sequence ID" value="TQL62477.1"/>
    <property type="molecule type" value="Genomic_DNA"/>
</dbReference>
<sequence>MNPPVDLMTVFISELVGTAVLITLGVGVVANVVLPKTKGNSGGWIVISFGWGLGVFAGVIASQPSGAHINPAVTIGLLANGSPEYAPGVAVSVASTLVYIVAQVLGAMIGATAAWMAHKKHYDEDADPIGKRDTFCTTPAIHAPIWNFITEVIGTWVLVFIVIAAGTIGDAEVPTPAGLGWLSALGVALLVVAIGLSLGGPTGYAINPARDLGPRIMHAVLPIPGKTGGNWGYAWVPVVGPLVGGALAGLSAAALL</sequence>
<dbReference type="Proteomes" id="UP000316196">
    <property type="component" value="Unassembled WGS sequence"/>
</dbReference>
<dbReference type="PRINTS" id="PR00783">
    <property type="entry name" value="MINTRINSICP"/>
</dbReference>
<dbReference type="Gene3D" id="1.20.1080.10">
    <property type="entry name" value="Glycerol uptake facilitator protein"/>
    <property type="match status" value="1"/>
</dbReference>
<feature type="transmembrane region" description="Helical" evidence="8">
    <location>
        <begin position="97"/>
        <end position="117"/>
    </location>
</feature>
<reference evidence="9 10" key="1">
    <citation type="submission" date="2019-06" db="EMBL/GenBank/DDBJ databases">
        <title>Sequencing the genomes of 1000 actinobacteria strains.</title>
        <authorList>
            <person name="Klenk H.-P."/>
        </authorList>
    </citation>
    <scope>NUCLEOTIDE SEQUENCE [LARGE SCALE GENOMIC DNA]</scope>
    <source>
        <strain evidence="9 10">DSM 8251</strain>
    </source>
</reference>
<comment type="caution">
    <text evidence="9">The sequence shown here is derived from an EMBL/GenBank/DDBJ whole genome shotgun (WGS) entry which is preliminary data.</text>
</comment>
<accession>A0A542ZQ76</accession>
<organism evidence="9 10">
    <name type="scientific">Propioniferax innocua</name>
    <dbReference type="NCBI Taxonomy" id="1753"/>
    <lineage>
        <taxon>Bacteria</taxon>
        <taxon>Bacillati</taxon>
        <taxon>Actinomycetota</taxon>
        <taxon>Actinomycetes</taxon>
        <taxon>Propionibacteriales</taxon>
        <taxon>Propionibacteriaceae</taxon>
        <taxon>Propioniferax</taxon>
    </lineage>
</organism>
<keyword evidence="4 7" id="KW-0812">Transmembrane</keyword>
<comment type="similarity">
    <text evidence="2 7">Belongs to the MIP/aquaporin (TC 1.A.8) family.</text>
</comment>
<evidence type="ECO:0000256" key="2">
    <source>
        <dbReference type="ARBA" id="ARBA00006175"/>
    </source>
</evidence>
<gene>
    <name evidence="9" type="ORF">FB460_0254</name>
</gene>
<comment type="subcellular location">
    <subcellularLocation>
        <location evidence="1">Membrane</location>
        <topology evidence="1">Multi-pass membrane protein</topology>
    </subcellularLocation>
</comment>
<name>A0A542ZQ76_9ACTN</name>
<proteinExistence type="inferred from homology"/>
<dbReference type="InterPro" id="IPR023271">
    <property type="entry name" value="Aquaporin-like"/>
</dbReference>
<feature type="transmembrane region" description="Helical" evidence="8">
    <location>
        <begin position="41"/>
        <end position="61"/>
    </location>
</feature>
<dbReference type="PROSITE" id="PS00221">
    <property type="entry name" value="MIP"/>
    <property type="match status" value="1"/>
</dbReference>
<dbReference type="InterPro" id="IPR000425">
    <property type="entry name" value="MIP"/>
</dbReference>
<dbReference type="InterPro" id="IPR022357">
    <property type="entry name" value="MIP_CS"/>
</dbReference>
<keyword evidence="10" id="KW-1185">Reference proteome</keyword>
<evidence type="ECO:0000256" key="1">
    <source>
        <dbReference type="ARBA" id="ARBA00004141"/>
    </source>
</evidence>
<evidence type="ECO:0000256" key="8">
    <source>
        <dbReference type="SAM" id="Phobius"/>
    </source>
</evidence>
<dbReference type="PANTHER" id="PTHR43829">
    <property type="entry name" value="AQUAPORIN OR AQUAGLYCEROPORIN RELATED"/>
    <property type="match status" value="1"/>
</dbReference>
<dbReference type="RefSeq" id="WP_142092317.1">
    <property type="nucleotide sequence ID" value="NZ_BAAAMD010000003.1"/>
</dbReference>
<feature type="transmembrane region" description="Helical" evidence="8">
    <location>
        <begin position="12"/>
        <end position="34"/>
    </location>
</feature>
<evidence type="ECO:0000313" key="10">
    <source>
        <dbReference type="Proteomes" id="UP000316196"/>
    </source>
</evidence>
<protein>
    <submittedName>
        <fullName evidence="9">Glycerol uptake facilitator protein</fullName>
    </submittedName>
</protein>
<feature type="transmembrane region" description="Helical" evidence="8">
    <location>
        <begin position="148"/>
        <end position="169"/>
    </location>
</feature>
<dbReference type="InterPro" id="IPR050363">
    <property type="entry name" value="MIP/Aquaporin"/>
</dbReference>
<evidence type="ECO:0000256" key="5">
    <source>
        <dbReference type="ARBA" id="ARBA00022989"/>
    </source>
</evidence>
<dbReference type="SUPFAM" id="SSF81338">
    <property type="entry name" value="Aquaporin-like"/>
    <property type="match status" value="1"/>
</dbReference>
<dbReference type="OrthoDB" id="9807293at2"/>
<keyword evidence="5 8" id="KW-1133">Transmembrane helix</keyword>
<dbReference type="GO" id="GO:0015254">
    <property type="term" value="F:glycerol channel activity"/>
    <property type="evidence" value="ECO:0007669"/>
    <property type="project" value="TreeGrafter"/>
</dbReference>
<evidence type="ECO:0000256" key="6">
    <source>
        <dbReference type="ARBA" id="ARBA00023136"/>
    </source>
</evidence>